<protein>
    <submittedName>
        <fullName evidence="1">Uncharacterized protein</fullName>
    </submittedName>
</protein>
<sequence length="364" mass="42420">MENPDFGLFCTGDQLGSLWIDRHENFDRRFCKIKNIGVKSVANTKEKHRIISDRFIDALTSETDLGLSRILSLVKTDTTLCLEIRRNYINIYYRGGNIMKISEDKDLFFASFDSKYITKGLMKELPPAVLSTFNDVSEWIWAIPFLKHEMDLWFGKNHKNEREFQQLMVRENNFKGSAKGTDYFICDIEYANSEGRFDLVAAYWPSSGAERKNNRNIGLSFIEMKYMDGALTGKAGIRNHIQDMRNYLDPAYDNLSKLKDEMKEVFNIKQKLGLIDNQKHIEKFNDQKPEYIFVFANHDPDSQILYDELQKVKAITDELPFDLKIATSNFMGYGLYRQNIYELNDFLNLFSKQIYAKVTGSNKC</sequence>
<evidence type="ECO:0000313" key="1">
    <source>
        <dbReference type="EMBL" id="AET68058.1"/>
    </source>
</evidence>
<dbReference type="AlphaFoldDB" id="G7WGI1"/>
<reference evidence="2" key="1">
    <citation type="submission" date="2011-11" db="EMBL/GenBank/DDBJ databases">
        <title>Complete sequence of Desulfosporosinus orientis DSM 765.</title>
        <authorList>
            <person name="Lucas S."/>
            <person name="Han J."/>
            <person name="Lapidus A."/>
            <person name="Cheng J.-F."/>
            <person name="Goodwin L."/>
            <person name="Pitluck S."/>
            <person name="Peters L."/>
            <person name="Ovchinnikova G."/>
            <person name="Teshima H."/>
            <person name="Detter J.C."/>
            <person name="Han C."/>
            <person name="Tapia R."/>
            <person name="Land M."/>
            <person name="Hauser L."/>
            <person name="Kyrpides N."/>
            <person name="Ivanova N."/>
            <person name="Pagani I."/>
            <person name="Pester M."/>
            <person name="Spring S."/>
            <person name="Ollivier B."/>
            <person name="Rattei T."/>
            <person name="Klenk H.-P."/>
            <person name="Wagner M."/>
            <person name="Loy A."/>
            <person name="Woyke T."/>
        </authorList>
    </citation>
    <scope>NUCLEOTIDE SEQUENCE [LARGE SCALE GENOMIC DNA]</scope>
    <source>
        <strain evidence="2">ATCC 19365 / DSM 765 / NCIMB 8382 / VKM B-1628</strain>
    </source>
</reference>
<keyword evidence="2" id="KW-1185">Reference proteome</keyword>
<organism evidence="1 2">
    <name type="scientific">Desulfosporosinus orientis (strain ATCC 19365 / DSM 765 / NCIMB 8382 / VKM B-1628 / Singapore I)</name>
    <name type="common">Desulfotomaculum orientis</name>
    <dbReference type="NCBI Taxonomy" id="768706"/>
    <lineage>
        <taxon>Bacteria</taxon>
        <taxon>Bacillati</taxon>
        <taxon>Bacillota</taxon>
        <taxon>Clostridia</taxon>
        <taxon>Eubacteriales</taxon>
        <taxon>Desulfitobacteriaceae</taxon>
        <taxon>Desulfosporosinus</taxon>
    </lineage>
</organism>
<dbReference type="eggNOG" id="ENOG5032X0Z">
    <property type="taxonomic scope" value="Bacteria"/>
</dbReference>
<proteinExistence type="predicted"/>
<evidence type="ECO:0000313" key="2">
    <source>
        <dbReference type="Proteomes" id="UP000006346"/>
    </source>
</evidence>
<dbReference type="KEGG" id="dor:Desor_2498"/>
<accession>G7WGI1</accession>
<reference evidence="1 2" key="2">
    <citation type="journal article" date="2012" name="J. Bacteriol.">
        <title>Complete genome sequences of Desulfosporosinus orientis DSM765T, Desulfosporosinus youngiae DSM17734T, Desulfosporosinus meridiei DSM13257T, and Desulfosporosinus acidiphilus DSM22704T.</title>
        <authorList>
            <person name="Pester M."/>
            <person name="Brambilla E."/>
            <person name="Alazard D."/>
            <person name="Rattei T."/>
            <person name="Weinmaier T."/>
            <person name="Han J."/>
            <person name="Lucas S."/>
            <person name="Lapidus A."/>
            <person name="Cheng J.F."/>
            <person name="Goodwin L."/>
            <person name="Pitluck S."/>
            <person name="Peters L."/>
            <person name="Ovchinnikova G."/>
            <person name="Teshima H."/>
            <person name="Detter J.C."/>
            <person name="Han C.S."/>
            <person name="Tapia R."/>
            <person name="Land M.L."/>
            <person name="Hauser L."/>
            <person name="Kyrpides N.C."/>
            <person name="Ivanova N.N."/>
            <person name="Pagani I."/>
            <person name="Huntmann M."/>
            <person name="Wei C.L."/>
            <person name="Davenport K.W."/>
            <person name="Daligault H."/>
            <person name="Chain P.S."/>
            <person name="Chen A."/>
            <person name="Mavromatis K."/>
            <person name="Markowitz V."/>
            <person name="Szeto E."/>
            <person name="Mikhailova N."/>
            <person name="Pati A."/>
            <person name="Wagner M."/>
            <person name="Woyke T."/>
            <person name="Ollivier B."/>
            <person name="Klenk H.P."/>
            <person name="Spring S."/>
            <person name="Loy A."/>
        </authorList>
    </citation>
    <scope>NUCLEOTIDE SEQUENCE [LARGE SCALE GENOMIC DNA]</scope>
    <source>
        <strain evidence="2">ATCC 19365 / DSM 765 / NCIMB 8382 / VKM B-1628</strain>
    </source>
</reference>
<name>G7WGI1_DESOD</name>
<dbReference type="PATRIC" id="fig|768706.3.peg.2512"/>
<gene>
    <name evidence="1" type="ordered locus">Desor_2498</name>
</gene>
<dbReference type="Proteomes" id="UP000006346">
    <property type="component" value="Chromosome"/>
</dbReference>
<dbReference type="HOGENOM" id="CLU_865266_0_0_9"/>
<dbReference type="EMBL" id="CP003108">
    <property type="protein sequence ID" value="AET68058.1"/>
    <property type="molecule type" value="Genomic_DNA"/>
</dbReference>